<name>A0ABM9ATG1_9BACT</name>
<dbReference type="InterPro" id="IPR011047">
    <property type="entry name" value="Quinoprotein_ADH-like_sf"/>
</dbReference>
<evidence type="ECO:0000259" key="1">
    <source>
        <dbReference type="Pfam" id="PF18962"/>
    </source>
</evidence>
<dbReference type="NCBIfam" id="TIGR04183">
    <property type="entry name" value="Por_Secre_tail"/>
    <property type="match status" value="1"/>
</dbReference>
<feature type="domain" description="Secretion system C-terminal sorting" evidence="1">
    <location>
        <begin position="545"/>
        <end position="619"/>
    </location>
</feature>
<comment type="caution">
    <text evidence="2">The sequence shown here is derived from an EMBL/GenBank/DDBJ whole genome shotgun (WGS) entry which is preliminary data.</text>
</comment>
<dbReference type="SUPFAM" id="SSF50998">
    <property type="entry name" value="Quinoprotein alcohol dehydrogenase-like"/>
    <property type="match status" value="1"/>
</dbReference>
<dbReference type="RefSeq" id="WP_238807356.1">
    <property type="nucleotide sequence ID" value="NZ_CAKLPY010000002.1"/>
</dbReference>
<dbReference type="PANTHER" id="PTHR42754:SF1">
    <property type="entry name" value="LIPOPROTEIN"/>
    <property type="match status" value="1"/>
</dbReference>
<sequence length="620" mass="67376">MKYIYLLTVFIIYHSSLLAQNLTINWQKNLGGKNNEYAYAATPTSDGGYVIVGSTNTNKDGDIPASKGGSDILVAKLNNWGELVWLKTFGGTRDDVATDVIETKDKGILVLSTTLSTDGEGTGNGSRGGLILLKLKTDGSIEWRKVFASGYNTGEIAFAKADANSKPTIKLTPDGGFIIGASIIPVNTADFWLSKLKPTGEIQWSKTFGSAKNDWMNEVIVCSDGGFLMVGGTDGSNLEISGAGKGFIDVFVVKTDFSGKVLWQKGLGGTDLDIGFSAVETSDNAYIIVGETNSSNGDMKDNVGQKDGFLVKYTYEGELSWKVLTGGTDIDGLYTVKTTTTGKIYAMGISSSEIGKVKPKGPVGDLWLVNIENSGLITNHTMFGGADTDIARGAFPTSDGGFIIAGNSFSVDGDLTDNKGGTDFWAVKVGNQLPVQVKDFSASVTADEYVKLTWESSVEVRSKSFIIEHSIDQNQYSVIFLGSASGNSNVKKNYTYTHQKPFYGKNYYRLKFYDDVGKEYIYKTINITLSILEAEKVLEENNFSVFPNPVENPYFFIKTNAVLPKNIQLLDIIGLPISLETQSLDENQVQVSLNNTINAGIYFLLLEINNHKIVEKIVIR</sequence>
<keyword evidence="3" id="KW-1185">Reference proteome</keyword>
<dbReference type="PANTHER" id="PTHR42754">
    <property type="entry name" value="ENDOGLUCANASE"/>
    <property type="match status" value="1"/>
</dbReference>
<organism evidence="2 3">
    <name type="scientific">Emticicia aquatica</name>
    <dbReference type="NCBI Taxonomy" id="1681835"/>
    <lineage>
        <taxon>Bacteria</taxon>
        <taxon>Pseudomonadati</taxon>
        <taxon>Bacteroidota</taxon>
        <taxon>Cytophagia</taxon>
        <taxon>Cytophagales</taxon>
        <taxon>Leadbetterellaceae</taxon>
        <taxon>Emticicia</taxon>
    </lineage>
</organism>
<evidence type="ECO:0000313" key="3">
    <source>
        <dbReference type="Proteomes" id="UP000837932"/>
    </source>
</evidence>
<dbReference type="InterPro" id="IPR015943">
    <property type="entry name" value="WD40/YVTN_repeat-like_dom_sf"/>
</dbReference>
<dbReference type="InterPro" id="IPR026444">
    <property type="entry name" value="Secre_tail"/>
</dbReference>
<dbReference type="Pfam" id="PF18962">
    <property type="entry name" value="Por_Secre_tail"/>
    <property type="match status" value="1"/>
</dbReference>
<reference evidence="2" key="1">
    <citation type="submission" date="2021-12" db="EMBL/GenBank/DDBJ databases">
        <authorList>
            <person name="Rodrigo-Torres L."/>
            <person name="Arahal R. D."/>
            <person name="Lucena T."/>
        </authorList>
    </citation>
    <scope>NUCLEOTIDE SEQUENCE</scope>
    <source>
        <strain evidence="2">CECT 8858</strain>
    </source>
</reference>
<proteinExistence type="predicted"/>
<gene>
    <name evidence="2" type="ORF">EMA8858_02941</name>
</gene>
<accession>A0ABM9ATG1</accession>
<dbReference type="Gene3D" id="2.130.10.10">
    <property type="entry name" value="YVTN repeat-like/Quinoprotein amine dehydrogenase"/>
    <property type="match status" value="1"/>
</dbReference>
<dbReference type="EMBL" id="CAKLPY010000002">
    <property type="protein sequence ID" value="CAH0996806.1"/>
    <property type="molecule type" value="Genomic_DNA"/>
</dbReference>
<protein>
    <recommendedName>
        <fullName evidence="1">Secretion system C-terminal sorting domain-containing protein</fullName>
    </recommendedName>
</protein>
<dbReference type="Proteomes" id="UP000837932">
    <property type="component" value="Unassembled WGS sequence"/>
</dbReference>
<evidence type="ECO:0000313" key="2">
    <source>
        <dbReference type="EMBL" id="CAH0996806.1"/>
    </source>
</evidence>